<dbReference type="SMART" id="SM00382">
    <property type="entry name" value="AAA"/>
    <property type="match status" value="1"/>
</dbReference>
<dbReference type="RefSeq" id="WP_207117803.1">
    <property type="nucleotide sequence ID" value="NZ_JAFLEQ010000003.1"/>
</dbReference>
<evidence type="ECO:0000256" key="8">
    <source>
        <dbReference type="SAM" id="Phobius"/>
    </source>
</evidence>
<feature type="transmembrane region" description="Helical" evidence="8">
    <location>
        <begin position="83"/>
        <end position="100"/>
    </location>
</feature>
<evidence type="ECO:0000256" key="5">
    <source>
        <dbReference type="ARBA" id="ARBA00022989"/>
    </source>
</evidence>
<dbReference type="Proteomes" id="UP000664332">
    <property type="component" value="Unassembled WGS sequence"/>
</dbReference>
<feature type="domain" description="ABC transporter" evidence="9">
    <location>
        <begin position="360"/>
        <end position="592"/>
    </location>
</feature>
<feature type="region of interest" description="Disordered" evidence="7">
    <location>
        <begin position="1"/>
        <end position="27"/>
    </location>
</feature>
<dbReference type="InterPro" id="IPR036640">
    <property type="entry name" value="ABC1_TM_sf"/>
</dbReference>
<accession>A0A939DXY8</accession>
<keyword evidence="4 11" id="KW-0067">ATP-binding</keyword>
<dbReference type="Pfam" id="PF00664">
    <property type="entry name" value="ABC_membrane"/>
    <property type="match status" value="1"/>
</dbReference>
<keyword evidence="12" id="KW-1185">Reference proteome</keyword>
<comment type="caution">
    <text evidence="11">The sequence shown here is derived from an EMBL/GenBank/DDBJ whole genome shotgun (WGS) entry which is preliminary data.</text>
</comment>
<feature type="domain" description="ABC transmembrane type-1" evidence="10">
    <location>
        <begin position="49"/>
        <end position="292"/>
    </location>
</feature>
<keyword evidence="5 8" id="KW-1133">Transmembrane helix</keyword>
<dbReference type="Gene3D" id="1.20.1560.10">
    <property type="entry name" value="ABC transporter type 1, transmembrane domain"/>
    <property type="match status" value="1"/>
</dbReference>
<gene>
    <name evidence="11" type="ORF">JZY06_01365</name>
</gene>
<evidence type="ECO:0000313" key="12">
    <source>
        <dbReference type="Proteomes" id="UP000664332"/>
    </source>
</evidence>
<dbReference type="InterPro" id="IPR003593">
    <property type="entry name" value="AAA+_ATPase"/>
</dbReference>
<dbReference type="InterPro" id="IPR003439">
    <property type="entry name" value="ABC_transporter-like_ATP-bd"/>
</dbReference>
<dbReference type="GO" id="GO:0016887">
    <property type="term" value="F:ATP hydrolysis activity"/>
    <property type="evidence" value="ECO:0007669"/>
    <property type="project" value="InterPro"/>
</dbReference>
<dbReference type="Pfam" id="PF00005">
    <property type="entry name" value="ABC_tran"/>
    <property type="match status" value="1"/>
</dbReference>
<dbReference type="EMBL" id="JAFLEQ010000003">
    <property type="protein sequence ID" value="MBN9643285.1"/>
    <property type="molecule type" value="Genomic_DNA"/>
</dbReference>
<evidence type="ECO:0000256" key="2">
    <source>
        <dbReference type="ARBA" id="ARBA00022692"/>
    </source>
</evidence>
<dbReference type="GO" id="GO:0015421">
    <property type="term" value="F:ABC-type oligopeptide transporter activity"/>
    <property type="evidence" value="ECO:0007669"/>
    <property type="project" value="TreeGrafter"/>
</dbReference>
<feature type="compositionally biased region" description="Low complexity" evidence="7">
    <location>
        <begin position="1"/>
        <end position="15"/>
    </location>
</feature>
<dbReference type="InterPro" id="IPR017871">
    <property type="entry name" value="ABC_transporter-like_CS"/>
</dbReference>
<dbReference type="PROSITE" id="PS00211">
    <property type="entry name" value="ABC_TRANSPORTER_1"/>
    <property type="match status" value="1"/>
</dbReference>
<dbReference type="InterPro" id="IPR011527">
    <property type="entry name" value="ABC1_TM_dom"/>
</dbReference>
<feature type="transmembrane region" description="Helical" evidence="8">
    <location>
        <begin position="156"/>
        <end position="179"/>
    </location>
</feature>
<sequence>MTSAASTQVTAAANTRAAHSTLPDDTPSRRELTRWLFTQVGSLVWPLGISVVARVLGQILTITLLVVAVTTVVNAAIGYKTSLHIILPVMAAIAIIKALLRYVEHYTGHLVAFSALHKLRVNFFGHLVPQAPAATQGKAGAEFAQRATGDIDRIEVFFAHTFPPAVSAILVPLITLLWLGTTAGWAVAAALVPATVILVVVLPLLSMKTSWKGARAIAADRGKLATHLTDDVQGIKEILAFDLNKQRLAGVAELGGSLTASRMTAAKTQGMKNGLQMLLQTANVIAVVAVASATGAPPQSMAIAVAVSVALWGPINGIDDFASGLDAAFAATARIHQIITATPKVLPPAHPEPVPAENSIRLESVDFSYNGTRKVLDAVSLTAPDGQWTYLVGVSGSGKSTVAAMVLRGWDPDHGTVTIGTTPVNKLALTDLRRKVAVASQRDTMLSGTIRENLSLRKPDATDGELLQALTAADLRTWVESTDQGLDTEISERGSSLSGGQLQRLALARALAGQPDILIIDEALSQLDEITANTVRSRIKQLGITVLEITHRVDAIDDNSNVVVIDAGKIVETGSAGDLRATADSMLNRIEQRVS</sequence>
<evidence type="ECO:0000313" key="11">
    <source>
        <dbReference type="EMBL" id="MBN9643285.1"/>
    </source>
</evidence>
<dbReference type="PROSITE" id="PS50929">
    <property type="entry name" value="ABC_TM1F"/>
    <property type="match status" value="1"/>
</dbReference>
<evidence type="ECO:0000259" key="9">
    <source>
        <dbReference type="PROSITE" id="PS50893"/>
    </source>
</evidence>
<proteinExistence type="predicted"/>
<evidence type="ECO:0000256" key="4">
    <source>
        <dbReference type="ARBA" id="ARBA00022840"/>
    </source>
</evidence>
<comment type="subcellular location">
    <subcellularLocation>
        <location evidence="1">Cell membrane</location>
        <topology evidence="1">Multi-pass membrane protein</topology>
    </subcellularLocation>
</comment>
<feature type="transmembrane region" description="Helical" evidence="8">
    <location>
        <begin position="185"/>
        <end position="205"/>
    </location>
</feature>
<dbReference type="PROSITE" id="PS50893">
    <property type="entry name" value="ABC_TRANSPORTER_2"/>
    <property type="match status" value="1"/>
</dbReference>
<evidence type="ECO:0000256" key="1">
    <source>
        <dbReference type="ARBA" id="ARBA00004651"/>
    </source>
</evidence>
<evidence type="ECO:0000256" key="6">
    <source>
        <dbReference type="ARBA" id="ARBA00023136"/>
    </source>
</evidence>
<dbReference type="SUPFAM" id="SSF90123">
    <property type="entry name" value="ABC transporter transmembrane region"/>
    <property type="match status" value="1"/>
</dbReference>
<name>A0A939DXY8_9CORY</name>
<dbReference type="PANTHER" id="PTHR43394">
    <property type="entry name" value="ATP-DEPENDENT PERMEASE MDL1, MITOCHONDRIAL"/>
    <property type="match status" value="1"/>
</dbReference>
<dbReference type="Gene3D" id="3.40.50.300">
    <property type="entry name" value="P-loop containing nucleotide triphosphate hydrolases"/>
    <property type="match status" value="1"/>
</dbReference>
<reference evidence="11" key="1">
    <citation type="submission" date="2021-03" db="EMBL/GenBank/DDBJ databases">
        <authorList>
            <person name="Sun Q."/>
        </authorList>
    </citation>
    <scope>NUCLEOTIDE SEQUENCE</scope>
    <source>
        <strain evidence="11">CCM 8862</strain>
    </source>
</reference>
<keyword evidence="6 8" id="KW-0472">Membrane</keyword>
<dbReference type="GO" id="GO:0005886">
    <property type="term" value="C:plasma membrane"/>
    <property type="evidence" value="ECO:0007669"/>
    <property type="project" value="UniProtKB-SubCell"/>
</dbReference>
<dbReference type="PANTHER" id="PTHR43394:SF1">
    <property type="entry name" value="ATP-BINDING CASSETTE SUB-FAMILY B MEMBER 10, MITOCHONDRIAL"/>
    <property type="match status" value="1"/>
</dbReference>
<feature type="transmembrane region" description="Helical" evidence="8">
    <location>
        <begin position="59"/>
        <end position="77"/>
    </location>
</feature>
<organism evidence="11 12">
    <name type="scientific">Corynebacterium mendelii</name>
    <dbReference type="NCBI Taxonomy" id="2765362"/>
    <lineage>
        <taxon>Bacteria</taxon>
        <taxon>Bacillati</taxon>
        <taxon>Actinomycetota</taxon>
        <taxon>Actinomycetes</taxon>
        <taxon>Mycobacteriales</taxon>
        <taxon>Corynebacteriaceae</taxon>
        <taxon>Corynebacterium</taxon>
    </lineage>
</organism>
<evidence type="ECO:0000256" key="3">
    <source>
        <dbReference type="ARBA" id="ARBA00022741"/>
    </source>
</evidence>
<keyword evidence="2 8" id="KW-0812">Transmembrane</keyword>
<dbReference type="SUPFAM" id="SSF52540">
    <property type="entry name" value="P-loop containing nucleoside triphosphate hydrolases"/>
    <property type="match status" value="1"/>
</dbReference>
<dbReference type="AlphaFoldDB" id="A0A939DXY8"/>
<protein>
    <submittedName>
        <fullName evidence="11">ABC transporter ATP-binding protein</fullName>
    </submittedName>
</protein>
<dbReference type="InterPro" id="IPR039421">
    <property type="entry name" value="Type_1_exporter"/>
</dbReference>
<evidence type="ECO:0000256" key="7">
    <source>
        <dbReference type="SAM" id="MobiDB-lite"/>
    </source>
</evidence>
<dbReference type="GO" id="GO:0005524">
    <property type="term" value="F:ATP binding"/>
    <property type="evidence" value="ECO:0007669"/>
    <property type="project" value="UniProtKB-KW"/>
</dbReference>
<evidence type="ECO:0000259" key="10">
    <source>
        <dbReference type="PROSITE" id="PS50929"/>
    </source>
</evidence>
<keyword evidence="3" id="KW-0547">Nucleotide-binding</keyword>
<dbReference type="InterPro" id="IPR027417">
    <property type="entry name" value="P-loop_NTPase"/>
</dbReference>